<dbReference type="Pfam" id="PF03009">
    <property type="entry name" value="GDPD"/>
    <property type="match status" value="1"/>
</dbReference>
<reference evidence="2" key="1">
    <citation type="journal article" date="2021" name="PeerJ">
        <title>Extensive microbial diversity within the chicken gut microbiome revealed by metagenomics and culture.</title>
        <authorList>
            <person name="Gilroy R."/>
            <person name="Ravi A."/>
            <person name="Getino M."/>
            <person name="Pursley I."/>
            <person name="Horton D.L."/>
            <person name="Alikhan N.F."/>
            <person name="Baker D."/>
            <person name="Gharbi K."/>
            <person name="Hall N."/>
            <person name="Watson M."/>
            <person name="Adriaenssens E.M."/>
            <person name="Foster-Nyarko E."/>
            <person name="Jarju S."/>
            <person name="Secka A."/>
            <person name="Antonio M."/>
            <person name="Oren A."/>
            <person name="Chaudhuri R.R."/>
            <person name="La Ragione R."/>
            <person name="Hildebrand F."/>
            <person name="Pallen M.J."/>
        </authorList>
    </citation>
    <scope>NUCLEOTIDE SEQUENCE</scope>
    <source>
        <strain evidence="2">ChiHjej13B12-4958</strain>
    </source>
</reference>
<sequence>MEDVKIIAHRGASGYRPELTLDAYEHAAELRADGFECDIRLSADGVPVVIHDATVDRTSDASGAVADKTVAELKEFNVGTPERPQQILTLRELLEFTADVQTADYRPELFVETKRLGSRADRSGQLETALNRELHGIGMDRSELMHLISFDHGSLARFRDINPHIHRVYLRKEYRLWMALRHLEPTEVAPAQGFSIYRARFAPGAVVGNPANTYLFTANRQDDLLWAYRHGVEWVATDYPDRARAATRGAISIR</sequence>
<protein>
    <submittedName>
        <fullName evidence="2">Glycerophosphodiester phosphodiesterase</fullName>
    </submittedName>
</protein>
<organism evidence="2 3">
    <name type="scientific">Candidatus Corynebacterium faecigallinarum</name>
    <dbReference type="NCBI Taxonomy" id="2838528"/>
    <lineage>
        <taxon>Bacteria</taxon>
        <taxon>Bacillati</taxon>
        <taxon>Actinomycetota</taxon>
        <taxon>Actinomycetes</taxon>
        <taxon>Mycobacteriales</taxon>
        <taxon>Corynebacteriaceae</taxon>
        <taxon>Corynebacterium</taxon>
    </lineage>
</organism>
<dbReference type="SUPFAM" id="SSF51695">
    <property type="entry name" value="PLC-like phosphodiesterases"/>
    <property type="match status" value="1"/>
</dbReference>
<dbReference type="InterPro" id="IPR017946">
    <property type="entry name" value="PLC-like_Pdiesterase_TIM-brl"/>
</dbReference>
<evidence type="ECO:0000313" key="2">
    <source>
        <dbReference type="EMBL" id="HJC84724.1"/>
    </source>
</evidence>
<dbReference type="AlphaFoldDB" id="A0A9D2QER6"/>
<accession>A0A9D2QER6</accession>
<reference evidence="2" key="2">
    <citation type="submission" date="2021-04" db="EMBL/GenBank/DDBJ databases">
        <authorList>
            <person name="Gilroy R."/>
        </authorList>
    </citation>
    <scope>NUCLEOTIDE SEQUENCE</scope>
    <source>
        <strain evidence="2">ChiHjej13B12-4958</strain>
    </source>
</reference>
<dbReference type="GO" id="GO:0008081">
    <property type="term" value="F:phosphoric diester hydrolase activity"/>
    <property type="evidence" value="ECO:0007669"/>
    <property type="project" value="InterPro"/>
</dbReference>
<dbReference type="EMBL" id="DWVP01000009">
    <property type="protein sequence ID" value="HJC84724.1"/>
    <property type="molecule type" value="Genomic_DNA"/>
</dbReference>
<feature type="domain" description="GP-PDE" evidence="1">
    <location>
        <begin position="4"/>
        <end position="247"/>
    </location>
</feature>
<evidence type="ECO:0000259" key="1">
    <source>
        <dbReference type="PROSITE" id="PS51704"/>
    </source>
</evidence>
<name>A0A9D2QER6_9CORY</name>
<dbReference type="InterPro" id="IPR030395">
    <property type="entry name" value="GP_PDE_dom"/>
</dbReference>
<proteinExistence type="predicted"/>
<dbReference type="PANTHER" id="PTHR46211:SF14">
    <property type="entry name" value="GLYCEROPHOSPHODIESTER PHOSPHODIESTERASE"/>
    <property type="match status" value="1"/>
</dbReference>
<gene>
    <name evidence="2" type="ORF">H9751_04105</name>
</gene>
<dbReference type="PANTHER" id="PTHR46211">
    <property type="entry name" value="GLYCEROPHOSPHORYL DIESTER PHOSPHODIESTERASE"/>
    <property type="match status" value="1"/>
</dbReference>
<dbReference type="Gene3D" id="3.20.20.190">
    <property type="entry name" value="Phosphatidylinositol (PI) phosphodiesterase"/>
    <property type="match status" value="1"/>
</dbReference>
<dbReference type="GO" id="GO:0006629">
    <property type="term" value="P:lipid metabolic process"/>
    <property type="evidence" value="ECO:0007669"/>
    <property type="project" value="InterPro"/>
</dbReference>
<dbReference type="Proteomes" id="UP000823858">
    <property type="component" value="Unassembled WGS sequence"/>
</dbReference>
<dbReference type="PROSITE" id="PS51704">
    <property type="entry name" value="GP_PDE"/>
    <property type="match status" value="1"/>
</dbReference>
<comment type="caution">
    <text evidence="2">The sequence shown here is derived from an EMBL/GenBank/DDBJ whole genome shotgun (WGS) entry which is preliminary data.</text>
</comment>
<evidence type="ECO:0000313" key="3">
    <source>
        <dbReference type="Proteomes" id="UP000823858"/>
    </source>
</evidence>